<keyword evidence="3" id="KW-1185">Reference proteome</keyword>
<reference evidence="2 3" key="1">
    <citation type="submission" date="2020-08" db="EMBL/GenBank/DDBJ databases">
        <title>Sequencing the genomes of 1000 actinobacteria strains.</title>
        <authorList>
            <person name="Klenk H.-P."/>
        </authorList>
    </citation>
    <scope>NUCLEOTIDE SEQUENCE [LARGE SCALE GENOMIC DNA]</scope>
    <source>
        <strain evidence="2 3">DSM 44230</strain>
    </source>
</reference>
<organism evidence="2 3">
    <name type="scientific">Crossiella cryophila</name>
    <dbReference type="NCBI Taxonomy" id="43355"/>
    <lineage>
        <taxon>Bacteria</taxon>
        <taxon>Bacillati</taxon>
        <taxon>Actinomycetota</taxon>
        <taxon>Actinomycetes</taxon>
        <taxon>Pseudonocardiales</taxon>
        <taxon>Pseudonocardiaceae</taxon>
        <taxon>Crossiella</taxon>
    </lineage>
</organism>
<dbReference type="Proteomes" id="UP000533598">
    <property type="component" value="Unassembled WGS sequence"/>
</dbReference>
<dbReference type="EMBL" id="JACHMH010000001">
    <property type="protein sequence ID" value="MBB4677216.1"/>
    <property type="molecule type" value="Genomic_DNA"/>
</dbReference>
<dbReference type="AlphaFoldDB" id="A0A7W7C9V1"/>
<feature type="region of interest" description="Disordered" evidence="1">
    <location>
        <begin position="1"/>
        <end position="34"/>
    </location>
</feature>
<feature type="compositionally biased region" description="Polar residues" evidence="1">
    <location>
        <begin position="22"/>
        <end position="32"/>
    </location>
</feature>
<evidence type="ECO:0000313" key="3">
    <source>
        <dbReference type="Proteomes" id="UP000533598"/>
    </source>
</evidence>
<name>A0A7W7C9V1_9PSEU</name>
<feature type="compositionally biased region" description="Basic and acidic residues" evidence="1">
    <location>
        <begin position="1"/>
        <end position="12"/>
    </location>
</feature>
<proteinExistence type="predicted"/>
<protein>
    <submittedName>
        <fullName evidence="2">Putative Zn ribbon protein</fullName>
    </submittedName>
</protein>
<gene>
    <name evidence="2" type="ORF">HNR67_003334</name>
</gene>
<sequence length="96" mass="10188">MTGNSRDGRGLHVVDGAKTGRAGSSTSRTKSMSAVLLSTEDAVELIRDLAVPGMAEIKQRELARLLDAMDTALTAAEESVAQEVRRFLAERTGGND</sequence>
<evidence type="ECO:0000256" key="1">
    <source>
        <dbReference type="SAM" id="MobiDB-lite"/>
    </source>
</evidence>
<evidence type="ECO:0000313" key="2">
    <source>
        <dbReference type="EMBL" id="MBB4677216.1"/>
    </source>
</evidence>
<accession>A0A7W7C9V1</accession>
<dbReference type="RefSeq" id="WP_185003160.1">
    <property type="nucleotide sequence ID" value="NZ_BAAAUI010000085.1"/>
</dbReference>
<comment type="caution">
    <text evidence="2">The sequence shown here is derived from an EMBL/GenBank/DDBJ whole genome shotgun (WGS) entry which is preliminary data.</text>
</comment>